<organism evidence="10">
    <name type="scientific">Woronichinia naegeliana WA131</name>
    <dbReference type="NCBI Taxonomy" id="2824559"/>
    <lineage>
        <taxon>Bacteria</taxon>
        <taxon>Bacillati</taxon>
        <taxon>Cyanobacteriota</taxon>
        <taxon>Cyanophyceae</taxon>
        <taxon>Synechococcales</taxon>
        <taxon>Coelosphaeriaceae</taxon>
        <taxon>Woronichinia</taxon>
    </lineage>
</organism>
<evidence type="ECO:0000256" key="6">
    <source>
        <dbReference type="ARBA" id="ARBA00023136"/>
    </source>
</evidence>
<dbReference type="AlphaFoldDB" id="A0A977KZW6"/>
<dbReference type="PANTHER" id="PTHR30558">
    <property type="entry name" value="EXBD MEMBRANE COMPONENT OF PMF-DRIVEN MACROMOLECULE IMPORT SYSTEM"/>
    <property type="match status" value="1"/>
</dbReference>
<dbReference type="Pfam" id="PF02472">
    <property type="entry name" value="ExbD"/>
    <property type="match status" value="1"/>
</dbReference>
<protein>
    <submittedName>
        <fullName evidence="10">Biopolymer transporter ExbD</fullName>
    </submittedName>
</protein>
<dbReference type="EMBL" id="CP073041">
    <property type="protein sequence ID" value="UXE62957.1"/>
    <property type="molecule type" value="Genomic_DNA"/>
</dbReference>
<sequence length="270" mass="29072">MSSLPSSPRSSRKLSIYHPTRPLKLWQDNNHDQGETRIEMLPLIDIIFCILIFFLLGAVGLSRQQAISMDLPKASTGKPQMREMLVVSLDDLGQLYVEKQPVTETQLFDTLKNYHQYNPTGLMVLHASRNASYNDVVQLLDLLRRVGGDRVALATLPGEAQKPNDFGGFSNPSTSFPSGSNLPNNYGSPLPGNNSSSFPGTMPGTTNGTIPGIPSNSTLPGSVNPTLPNSASTVPNSSAGLEPNLNPSNPSLSPTLPGLSNQSPDRLPRR</sequence>
<dbReference type="Gene3D" id="3.30.420.270">
    <property type="match status" value="1"/>
</dbReference>
<keyword evidence="6 9" id="KW-0472">Membrane</keyword>
<evidence type="ECO:0000256" key="2">
    <source>
        <dbReference type="ARBA" id="ARBA00005811"/>
    </source>
</evidence>
<keyword evidence="3" id="KW-1003">Cell membrane</keyword>
<dbReference type="PANTHER" id="PTHR30558:SF3">
    <property type="entry name" value="BIOPOLYMER TRANSPORT PROTEIN EXBD-RELATED"/>
    <property type="match status" value="1"/>
</dbReference>
<dbReference type="KEGG" id="wna:KA717_09830"/>
<feature type="compositionally biased region" description="Polar residues" evidence="8">
    <location>
        <begin position="170"/>
        <end position="239"/>
    </location>
</feature>
<evidence type="ECO:0000256" key="1">
    <source>
        <dbReference type="ARBA" id="ARBA00004162"/>
    </source>
</evidence>
<evidence type="ECO:0000256" key="5">
    <source>
        <dbReference type="ARBA" id="ARBA00022989"/>
    </source>
</evidence>
<accession>A0A977KZW6</accession>
<evidence type="ECO:0000256" key="8">
    <source>
        <dbReference type="SAM" id="MobiDB-lite"/>
    </source>
</evidence>
<dbReference type="InterPro" id="IPR003400">
    <property type="entry name" value="ExbD"/>
</dbReference>
<comment type="similarity">
    <text evidence="2 7">Belongs to the ExbD/TolR family.</text>
</comment>
<dbReference type="GO" id="GO:0005886">
    <property type="term" value="C:plasma membrane"/>
    <property type="evidence" value="ECO:0007669"/>
    <property type="project" value="UniProtKB-SubCell"/>
</dbReference>
<evidence type="ECO:0000256" key="3">
    <source>
        <dbReference type="ARBA" id="ARBA00022475"/>
    </source>
</evidence>
<evidence type="ECO:0000256" key="9">
    <source>
        <dbReference type="SAM" id="Phobius"/>
    </source>
</evidence>
<keyword evidence="7" id="KW-0813">Transport</keyword>
<feature type="region of interest" description="Disordered" evidence="8">
    <location>
        <begin position="159"/>
        <end position="270"/>
    </location>
</feature>
<dbReference type="Proteomes" id="UP001065613">
    <property type="component" value="Chromosome"/>
</dbReference>
<gene>
    <name evidence="10" type="ORF">KA717_09830</name>
</gene>
<evidence type="ECO:0000313" key="10">
    <source>
        <dbReference type="EMBL" id="UXE62957.1"/>
    </source>
</evidence>
<reference evidence="10" key="1">
    <citation type="submission" date="2021-04" db="EMBL/GenBank/DDBJ databases">
        <title>Genome sequence of Woronichinia naegeliana from Washington state freshwater lake bloom.</title>
        <authorList>
            <person name="Dreher T.W."/>
        </authorList>
    </citation>
    <scope>NUCLEOTIDE SEQUENCE</scope>
    <source>
        <strain evidence="10">WA131</strain>
    </source>
</reference>
<keyword evidence="4 7" id="KW-0812">Transmembrane</keyword>
<dbReference type="GO" id="GO:0015031">
    <property type="term" value="P:protein transport"/>
    <property type="evidence" value="ECO:0007669"/>
    <property type="project" value="UniProtKB-KW"/>
</dbReference>
<feature type="transmembrane region" description="Helical" evidence="9">
    <location>
        <begin position="40"/>
        <end position="61"/>
    </location>
</feature>
<dbReference type="GO" id="GO:0022857">
    <property type="term" value="F:transmembrane transporter activity"/>
    <property type="evidence" value="ECO:0007669"/>
    <property type="project" value="InterPro"/>
</dbReference>
<feature type="compositionally biased region" description="Low complexity" evidence="8">
    <location>
        <begin position="243"/>
        <end position="261"/>
    </location>
</feature>
<keyword evidence="7" id="KW-0653">Protein transport</keyword>
<keyword evidence="5 9" id="KW-1133">Transmembrane helix</keyword>
<name>A0A977KZW6_9CYAN</name>
<proteinExistence type="inferred from homology"/>
<evidence type="ECO:0000256" key="4">
    <source>
        <dbReference type="ARBA" id="ARBA00022692"/>
    </source>
</evidence>
<comment type="subcellular location">
    <subcellularLocation>
        <location evidence="1">Cell membrane</location>
        <topology evidence="1">Single-pass membrane protein</topology>
    </subcellularLocation>
    <subcellularLocation>
        <location evidence="7">Cell membrane</location>
        <topology evidence="7">Single-pass type II membrane protein</topology>
    </subcellularLocation>
</comment>
<evidence type="ECO:0000256" key="7">
    <source>
        <dbReference type="RuleBase" id="RU003879"/>
    </source>
</evidence>